<proteinExistence type="inferred from homology"/>
<evidence type="ECO:0000313" key="7">
    <source>
        <dbReference type="Proteomes" id="UP000002710"/>
    </source>
</evidence>
<dbReference type="GO" id="GO:0022857">
    <property type="term" value="F:transmembrane transporter activity"/>
    <property type="evidence" value="ECO:0007669"/>
    <property type="project" value="TreeGrafter"/>
</dbReference>
<keyword evidence="2" id="KW-0547">Nucleotide-binding</keyword>
<sequence>MSDVAITIRNVSKAFGSGAGRQYALRDVSLDIRHGEILMLMGPSGSGKTTLLSIMGGILAPTAGDITVDGVSIAAMSRRQLAQVRLASIGFIFQEYNLFPTLDCMGNLLVALDLRGIRGATAKKTAMDRLTDVGMADKAREYPAKLSGGQKQRLAIARALSGNPRVLLADEPTAALDSENGLRIMALLQALAREHGRAVVIVTHDNRITGFADRVVRIEDGRLHPDSPAEETA</sequence>
<dbReference type="GO" id="GO:0016887">
    <property type="term" value="F:ATP hydrolysis activity"/>
    <property type="evidence" value="ECO:0007669"/>
    <property type="project" value="InterPro"/>
</dbReference>
<dbReference type="Proteomes" id="UP000002710">
    <property type="component" value="Chromosome"/>
</dbReference>
<evidence type="ECO:0000313" key="6">
    <source>
        <dbReference type="EMBL" id="ABB37627.1"/>
    </source>
</evidence>
<keyword evidence="6" id="KW-0378">Hydrolase</keyword>
<evidence type="ECO:0000256" key="4">
    <source>
        <dbReference type="ARBA" id="ARBA00038388"/>
    </source>
</evidence>
<dbReference type="FunFam" id="3.40.50.300:FF:000032">
    <property type="entry name" value="Export ABC transporter ATP-binding protein"/>
    <property type="match status" value="1"/>
</dbReference>
<reference evidence="6 7" key="1">
    <citation type="journal article" date="2011" name="J. Bacteriol.">
        <title>Complete genome sequence and updated annotation of Desulfovibrio alaskensis G20.</title>
        <authorList>
            <person name="Hauser L.J."/>
            <person name="Land M.L."/>
            <person name="Brown S.D."/>
            <person name="Larimer F."/>
            <person name="Keller K.L."/>
            <person name="Rapp-Giles B.J."/>
            <person name="Price M.N."/>
            <person name="Lin M."/>
            <person name="Bruce D.C."/>
            <person name="Detter J.C."/>
            <person name="Tapia R."/>
            <person name="Han C.S."/>
            <person name="Goodwin L.A."/>
            <person name="Cheng J.F."/>
            <person name="Pitluck S."/>
            <person name="Copeland A."/>
            <person name="Lucas S."/>
            <person name="Nolan M."/>
            <person name="Lapidus A.L."/>
            <person name="Palumbo A.V."/>
            <person name="Wall J.D."/>
        </authorList>
    </citation>
    <scope>NUCLEOTIDE SEQUENCE [LARGE SCALE GENOMIC DNA]</scope>
    <source>
        <strain evidence="7">ATCC BAA 1058 / DSM 17464 / G20</strain>
    </source>
</reference>
<dbReference type="InterPro" id="IPR003593">
    <property type="entry name" value="AAA+_ATPase"/>
</dbReference>
<organism evidence="6 7">
    <name type="scientific">Oleidesulfovibrio alaskensis (strain ATCC BAA-1058 / DSM 17464 / G20)</name>
    <name type="common">Desulfovibrio alaskensis</name>
    <dbReference type="NCBI Taxonomy" id="207559"/>
    <lineage>
        <taxon>Bacteria</taxon>
        <taxon>Pseudomonadati</taxon>
        <taxon>Thermodesulfobacteriota</taxon>
        <taxon>Desulfovibrionia</taxon>
        <taxon>Desulfovibrionales</taxon>
        <taxon>Desulfovibrionaceae</taxon>
        <taxon>Oleidesulfovibrio</taxon>
    </lineage>
</organism>
<dbReference type="PROSITE" id="PS50893">
    <property type="entry name" value="ABC_TRANSPORTER_2"/>
    <property type="match status" value="1"/>
</dbReference>
<dbReference type="EMBL" id="CP000112">
    <property type="protein sequence ID" value="ABB37627.1"/>
    <property type="molecule type" value="Genomic_DNA"/>
</dbReference>
<dbReference type="HOGENOM" id="CLU_000604_1_22_7"/>
<protein>
    <submittedName>
        <fullName evidence="6">Phosphonate-transporting ATPase</fullName>
        <ecNumber evidence="6">3.6.3.28</ecNumber>
    </submittedName>
</protein>
<dbReference type="CDD" id="cd03255">
    <property type="entry name" value="ABC_MJ0796_LolCDE_FtsE"/>
    <property type="match status" value="1"/>
</dbReference>
<evidence type="ECO:0000256" key="3">
    <source>
        <dbReference type="ARBA" id="ARBA00022840"/>
    </source>
</evidence>
<keyword evidence="7" id="KW-1185">Reference proteome</keyword>
<dbReference type="InterPro" id="IPR027417">
    <property type="entry name" value="P-loop_NTPase"/>
</dbReference>
<dbReference type="EC" id="3.6.3.28" evidence="6"/>
<gene>
    <name evidence="6" type="ordered locus">Dde_0826</name>
</gene>
<evidence type="ECO:0000259" key="5">
    <source>
        <dbReference type="PROSITE" id="PS50893"/>
    </source>
</evidence>
<dbReference type="PANTHER" id="PTHR24220:SF659">
    <property type="entry name" value="TRANSPORTER, PUTATIVE-RELATED"/>
    <property type="match status" value="1"/>
</dbReference>
<keyword evidence="3" id="KW-0067">ATP-binding</keyword>
<evidence type="ECO:0000256" key="1">
    <source>
        <dbReference type="ARBA" id="ARBA00022448"/>
    </source>
</evidence>
<dbReference type="InterPro" id="IPR015854">
    <property type="entry name" value="ABC_transpr_LolD-like"/>
</dbReference>
<dbReference type="Pfam" id="PF00005">
    <property type="entry name" value="ABC_tran"/>
    <property type="match status" value="1"/>
</dbReference>
<dbReference type="eggNOG" id="COG1136">
    <property type="taxonomic scope" value="Bacteria"/>
</dbReference>
<dbReference type="Gene3D" id="3.40.50.300">
    <property type="entry name" value="P-loop containing nucleotide triphosphate hydrolases"/>
    <property type="match status" value="1"/>
</dbReference>
<name>Q314L9_OLEA2</name>
<dbReference type="PROSITE" id="PS00211">
    <property type="entry name" value="ABC_TRANSPORTER_1"/>
    <property type="match status" value="1"/>
</dbReference>
<dbReference type="GO" id="GO:0005524">
    <property type="term" value="F:ATP binding"/>
    <property type="evidence" value="ECO:0007669"/>
    <property type="project" value="UniProtKB-KW"/>
</dbReference>
<dbReference type="SUPFAM" id="SSF52540">
    <property type="entry name" value="P-loop containing nucleoside triphosphate hydrolases"/>
    <property type="match status" value="1"/>
</dbReference>
<accession>Q314L9</accession>
<feature type="domain" description="ABC transporter" evidence="5">
    <location>
        <begin position="6"/>
        <end position="233"/>
    </location>
</feature>
<keyword evidence="1" id="KW-0813">Transport</keyword>
<dbReference type="STRING" id="207559.Dde_0826"/>
<dbReference type="SMART" id="SM00382">
    <property type="entry name" value="AAA"/>
    <property type="match status" value="1"/>
</dbReference>
<dbReference type="PANTHER" id="PTHR24220">
    <property type="entry name" value="IMPORT ATP-BINDING PROTEIN"/>
    <property type="match status" value="1"/>
</dbReference>
<dbReference type="InterPro" id="IPR003439">
    <property type="entry name" value="ABC_transporter-like_ATP-bd"/>
</dbReference>
<dbReference type="GO" id="GO:0005886">
    <property type="term" value="C:plasma membrane"/>
    <property type="evidence" value="ECO:0007669"/>
    <property type="project" value="TreeGrafter"/>
</dbReference>
<dbReference type="GO" id="GO:0098796">
    <property type="term" value="C:membrane protein complex"/>
    <property type="evidence" value="ECO:0007669"/>
    <property type="project" value="UniProtKB-ARBA"/>
</dbReference>
<dbReference type="KEGG" id="dde:Dde_0826"/>
<dbReference type="InterPro" id="IPR017871">
    <property type="entry name" value="ABC_transporter-like_CS"/>
</dbReference>
<dbReference type="RefSeq" id="WP_011366887.1">
    <property type="nucleotide sequence ID" value="NC_007519.1"/>
</dbReference>
<comment type="similarity">
    <text evidence="4">Belongs to the ABC transporter superfamily. Macrolide exporter (TC 3.A.1.122) family.</text>
</comment>
<dbReference type="AlphaFoldDB" id="Q314L9"/>
<dbReference type="InterPro" id="IPR017911">
    <property type="entry name" value="MacB-like_ATP-bd"/>
</dbReference>
<evidence type="ECO:0000256" key="2">
    <source>
        <dbReference type="ARBA" id="ARBA00022741"/>
    </source>
</evidence>